<dbReference type="NCBIfam" id="TIGR03618">
    <property type="entry name" value="Rv1155_F420"/>
    <property type="match status" value="1"/>
</dbReference>
<dbReference type="PANTHER" id="PTHR35176:SF1">
    <property type="entry name" value="F420H(2)-DEPENDENT BILIVERDIN REDUCTASE"/>
    <property type="match status" value="1"/>
</dbReference>
<reference evidence="3 4" key="1">
    <citation type="submission" date="2018-07" db="EMBL/GenBank/DDBJ databases">
        <title>Genomic Encyclopedia of Type Strains, Phase IV (KMG-IV): sequencing the most valuable type-strain genomes for metagenomic binning, comparative biology and taxonomic classification.</title>
        <authorList>
            <person name="Goeker M."/>
        </authorList>
    </citation>
    <scope>NUCLEOTIDE SEQUENCE [LARGE SCALE GENOMIC DNA]</scope>
    <source>
        <strain evidence="3 4">DSM 44290</strain>
    </source>
</reference>
<dbReference type="GO" id="GO:0016627">
    <property type="term" value="F:oxidoreductase activity, acting on the CH-CH group of donors"/>
    <property type="evidence" value="ECO:0007669"/>
    <property type="project" value="TreeGrafter"/>
</dbReference>
<dbReference type="GO" id="GO:0070967">
    <property type="term" value="F:coenzyme F420 binding"/>
    <property type="evidence" value="ECO:0007669"/>
    <property type="project" value="TreeGrafter"/>
</dbReference>
<dbReference type="Pfam" id="PF01243">
    <property type="entry name" value="PNPOx_N"/>
    <property type="match status" value="1"/>
</dbReference>
<dbReference type="SUPFAM" id="SSF50475">
    <property type="entry name" value="FMN-binding split barrel"/>
    <property type="match status" value="1"/>
</dbReference>
<name>A0A370I8I7_9NOCA</name>
<dbReference type="STRING" id="1210086.GCA_001613105_06089"/>
<evidence type="ECO:0000259" key="2">
    <source>
        <dbReference type="Pfam" id="PF01243"/>
    </source>
</evidence>
<keyword evidence="4" id="KW-1185">Reference proteome</keyword>
<dbReference type="AlphaFoldDB" id="A0A370I8I7"/>
<dbReference type="InterPro" id="IPR019920">
    <property type="entry name" value="F420-binding_dom_put"/>
</dbReference>
<comment type="caution">
    <text evidence="3">The sequence shown here is derived from an EMBL/GenBank/DDBJ whole genome shotgun (WGS) entry which is preliminary data.</text>
</comment>
<evidence type="ECO:0000313" key="3">
    <source>
        <dbReference type="EMBL" id="RDI67033.1"/>
    </source>
</evidence>
<gene>
    <name evidence="3" type="ORF">DFR76_103104</name>
</gene>
<evidence type="ECO:0000313" key="4">
    <source>
        <dbReference type="Proteomes" id="UP000254869"/>
    </source>
</evidence>
<dbReference type="InterPro" id="IPR011576">
    <property type="entry name" value="Pyridox_Oxase_N"/>
</dbReference>
<dbReference type="InterPro" id="IPR012349">
    <property type="entry name" value="Split_barrel_FMN-bd"/>
</dbReference>
<dbReference type="InterPro" id="IPR052019">
    <property type="entry name" value="F420H2_bilvrd_red/Heme_oxyg"/>
</dbReference>
<dbReference type="Proteomes" id="UP000254869">
    <property type="component" value="Unassembled WGS sequence"/>
</dbReference>
<feature type="domain" description="Pyridoxamine 5'-phosphate oxidase N-terminal" evidence="2">
    <location>
        <begin position="6"/>
        <end position="119"/>
    </location>
</feature>
<dbReference type="EMBL" id="QQBC01000003">
    <property type="protein sequence ID" value="RDI67033.1"/>
    <property type="molecule type" value="Genomic_DNA"/>
</dbReference>
<dbReference type="GO" id="GO:0005829">
    <property type="term" value="C:cytosol"/>
    <property type="evidence" value="ECO:0007669"/>
    <property type="project" value="TreeGrafter"/>
</dbReference>
<keyword evidence="1" id="KW-0560">Oxidoreductase</keyword>
<accession>A0A370I8I7</accession>
<dbReference type="PANTHER" id="PTHR35176">
    <property type="entry name" value="HEME OXYGENASE HI_0854-RELATED"/>
    <property type="match status" value="1"/>
</dbReference>
<proteinExistence type="predicted"/>
<protein>
    <submittedName>
        <fullName evidence="3">PPOX class probable F420-dependent enzyme</fullName>
    </submittedName>
</protein>
<dbReference type="Gene3D" id="2.30.110.10">
    <property type="entry name" value="Electron Transport, Fmn-binding Protein, Chain A"/>
    <property type="match status" value="1"/>
</dbReference>
<sequence>MKVMTEQQWRAFISEGQRFGKLATVRANGRPHIAPLWFVADGDDIVFTTGAETVKGRNLTRSGHAALLVHDDRTPYRYVSIEGPVTISDDRDEAVRWAVAIARRYVGDAKAEQVGSDNVLVNNEVAVRLTGAKVTALDELDEL</sequence>
<dbReference type="RefSeq" id="WP_068005091.1">
    <property type="nucleotide sequence ID" value="NZ_QQBC01000003.1"/>
</dbReference>
<organism evidence="3 4">
    <name type="scientific">Nocardia pseudobrasiliensis</name>
    <dbReference type="NCBI Taxonomy" id="45979"/>
    <lineage>
        <taxon>Bacteria</taxon>
        <taxon>Bacillati</taxon>
        <taxon>Actinomycetota</taxon>
        <taxon>Actinomycetes</taxon>
        <taxon>Mycobacteriales</taxon>
        <taxon>Nocardiaceae</taxon>
        <taxon>Nocardia</taxon>
    </lineage>
</organism>
<evidence type="ECO:0000256" key="1">
    <source>
        <dbReference type="ARBA" id="ARBA00023002"/>
    </source>
</evidence>